<name>A0AAV2Z4S8_9STRA</name>
<evidence type="ECO:0000313" key="5">
    <source>
        <dbReference type="Proteomes" id="UP001146120"/>
    </source>
</evidence>
<dbReference type="InterPro" id="IPR057990">
    <property type="entry name" value="TPR_SYO1"/>
</dbReference>
<evidence type="ECO:0000259" key="3">
    <source>
        <dbReference type="Pfam" id="PF25567"/>
    </source>
</evidence>
<evidence type="ECO:0000256" key="1">
    <source>
        <dbReference type="ARBA" id="ARBA00049983"/>
    </source>
</evidence>
<protein>
    <recommendedName>
        <fullName evidence="3">SYO1-like TPR repeats domain-containing protein</fullName>
    </recommendedName>
</protein>
<dbReference type="SUPFAM" id="SSF48371">
    <property type="entry name" value="ARM repeat"/>
    <property type="match status" value="1"/>
</dbReference>
<evidence type="ECO:0000313" key="4">
    <source>
        <dbReference type="EMBL" id="DBA00752.1"/>
    </source>
</evidence>
<comment type="caution">
    <text evidence="4">The sequence shown here is derived from an EMBL/GenBank/DDBJ whole genome shotgun (WGS) entry which is preliminary data.</text>
</comment>
<gene>
    <name evidence="4" type="ORF">N0F65_001223</name>
</gene>
<dbReference type="PANTHER" id="PTHR13347:SF1">
    <property type="entry name" value="HEAT REPEAT-CONTAINING PROTEIN 3"/>
    <property type="match status" value="1"/>
</dbReference>
<proteinExistence type="inferred from homology"/>
<dbReference type="PANTHER" id="PTHR13347">
    <property type="entry name" value="HEAT REPEAT-CONTAINING PROTEIN 3"/>
    <property type="match status" value="1"/>
</dbReference>
<feature type="compositionally biased region" description="Basic residues" evidence="2">
    <location>
        <begin position="9"/>
        <end position="21"/>
    </location>
</feature>
<dbReference type="Gene3D" id="1.25.10.10">
    <property type="entry name" value="Leucine-rich Repeat Variant"/>
    <property type="match status" value="1"/>
</dbReference>
<reference evidence="4" key="2">
    <citation type="journal article" date="2023" name="Microbiol Resour">
        <title>Decontamination and Annotation of the Draft Genome Sequence of the Oomycete Lagenidium giganteum ARSEF 373.</title>
        <authorList>
            <person name="Morgan W.R."/>
            <person name="Tartar A."/>
        </authorList>
    </citation>
    <scope>NUCLEOTIDE SEQUENCE</scope>
    <source>
        <strain evidence="4">ARSEF 373</strain>
    </source>
</reference>
<accession>A0AAV2Z4S8</accession>
<dbReference type="InterPro" id="IPR016024">
    <property type="entry name" value="ARM-type_fold"/>
</dbReference>
<dbReference type="EMBL" id="DAKRPA010000059">
    <property type="protein sequence ID" value="DBA00752.1"/>
    <property type="molecule type" value="Genomic_DNA"/>
</dbReference>
<dbReference type="GO" id="GO:0006606">
    <property type="term" value="P:protein import into nucleus"/>
    <property type="evidence" value="ECO:0007669"/>
    <property type="project" value="TreeGrafter"/>
</dbReference>
<dbReference type="AlphaFoldDB" id="A0AAV2Z4S8"/>
<organism evidence="4 5">
    <name type="scientific">Lagenidium giganteum</name>
    <dbReference type="NCBI Taxonomy" id="4803"/>
    <lineage>
        <taxon>Eukaryota</taxon>
        <taxon>Sar</taxon>
        <taxon>Stramenopiles</taxon>
        <taxon>Oomycota</taxon>
        <taxon>Peronosporomycetes</taxon>
        <taxon>Pythiales</taxon>
        <taxon>Pythiaceae</taxon>
    </lineage>
</organism>
<dbReference type="GO" id="GO:0042273">
    <property type="term" value="P:ribosomal large subunit biogenesis"/>
    <property type="evidence" value="ECO:0007669"/>
    <property type="project" value="TreeGrafter"/>
</dbReference>
<feature type="domain" description="SYO1-like TPR repeats" evidence="3">
    <location>
        <begin position="427"/>
        <end position="652"/>
    </location>
</feature>
<evidence type="ECO:0000256" key="2">
    <source>
        <dbReference type="SAM" id="MobiDB-lite"/>
    </source>
</evidence>
<dbReference type="Proteomes" id="UP001146120">
    <property type="component" value="Unassembled WGS sequence"/>
</dbReference>
<dbReference type="Pfam" id="PF25567">
    <property type="entry name" value="TPR_SYO1"/>
    <property type="match status" value="1"/>
</dbReference>
<dbReference type="InterPro" id="IPR011989">
    <property type="entry name" value="ARM-like"/>
</dbReference>
<feature type="region of interest" description="Disordered" evidence="2">
    <location>
        <begin position="1"/>
        <end position="28"/>
    </location>
</feature>
<comment type="similarity">
    <text evidence="1">Belongs to the nuclear import and ribosome assembly adapter family.</text>
</comment>
<dbReference type="GO" id="GO:0051082">
    <property type="term" value="F:unfolded protein binding"/>
    <property type="evidence" value="ECO:0007669"/>
    <property type="project" value="TreeGrafter"/>
</dbReference>
<dbReference type="InterPro" id="IPR052616">
    <property type="entry name" value="SYO1-like"/>
</dbReference>
<reference evidence="4" key="1">
    <citation type="submission" date="2022-11" db="EMBL/GenBank/DDBJ databases">
        <authorList>
            <person name="Morgan W.R."/>
            <person name="Tartar A."/>
        </authorList>
    </citation>
    <scope>NUCLEOTIDE SEQUENCE</scope>
    <source>
        <strain evidence="4">ARSEF 373</strain>
    </source>
</reference>
<sequence length="654" mass="71574">MTAETTMGKAKKLRSTSHKKQVPPTGGATIAETESAREEALTRGEETQLFKGLVALEGSIREATCVTLATMFGDASDEESEKKNRVRLQKMVNAGLLKKLIPRMVDPLKMVRLHAVGAMRNISVTGGIDICEEMTANNVITPLIKIITEHATQETLEKNDLHAAQLLEQAVALLTNLCESCQAAINELTRGNLLPPIMIIAQYGRTHAVLHLETLRLLLSITEDNAKLNDVFGSNAAYQTILGETITSEQVALYTKLHAVGIAMNIPAIMAVEDNIARLLPVLQSALAYDPVNAVQMAQQAAESWGLSLKTFEETEVMEEDGLTEEKEQQIVAAQGKTRVWRESVQTLMLALELVAELAATGDDADDEEEWGSDDEDAMEEYAAAQMDSDSQSTASGTPAAKALAASTILQQCVAILQGLVSIPPLSVKSIAHDFERMRIRVCNAINNLVQCLPVASLGDNLLPQLFRHFSTLYNNIKNESSNKTFDFENATSTNDIEAATTSAMWSVLRRATAEKQDLPIVAEEANLIMSGALQSPSMETRMNAIGMIGCVGRRSKNPSENEVVGRCLLQSLNDSNLEVVAEALNALFDVYGDEDFDNIFRNLNLLSALEATSTAVKAKLRAEQRQMDRDVVAHIKETHLNLVRFIKYKKKHL</sequence>
<keyword evidence="5" id="KW-1185">Reference proteome</keyword>